<organism evidence="6 7">
    <name type="scientific">Leptomonas seymouri</name>
    <dbReference type="NCBI Taxonomy" id="5684"/>
    <lineage>
        <taxon>Eukaryota</taxon>
        <taxon>Discoba</taxon>
        <taxon>Euglenozoa</taxon>
        <taxon>Kinetoplastea</taxon>
        <taxon>Metakinetoplastina</taxon>
        <taxon>Trypanosomatida</taxon>
        <taxon>Trypanosomatidae</taxon>
        <taxon>Leishmaniinae</taxon>
        <taxon>Leptomonas</taxon>
    </lineage>
</organism>
<dbReference type="PANTHER" id="PTHR34732">
    <property type="entry name" value="69 KDA PARAFLAGELLAR ROD PROTEIN-RELATED"/>
    <property type="match status" value="1"/>
</dbReference>
<feature type="compositionally biased region" description="Basic and acidic residues" evidence="4">
    <location>
        <begin position="293"/>
        <end position="306"/>
    </location>
</feature>
<protein>
    <submittedName>
        <fullName evidence="6">Paraflagellar rod protein-like protein</fullName>
    </submittedName>
</protein>
<evidence type="ECO:0000259" key="5">
    <source>
        <dbReference type="PROSITE" id="PS50002"/>
    </source>
</evidence>
<feature type="region of interest" description="Disordered" evidence="4">
    <location>
        <begin position="600"/>
        <end position="620"/>
    </location>
</feature>
<evidence type="ECO:0000256" key="2">
    <source>
        <dbReference type="PROSITE-ProRule" id="PRU00192"/>
    </source>
</evidence>
<dbReference type="PROSITE" id="PS50002">
    <property type="entry name" value="SH3"/>
    <property type="match status" value="1"/>
</dbReference>
<sequence length="794" mass="89759">MSAASLFERNKRIYLEEESKLHTIVCNEDFLHTFQVWLDQSISQLDFQYERCEQQLSELQQHVTVPKGTFWSSKAIIEHCNLHMAERRLVKRGKELGDDGGDDQHAQLPDLIQLVSALQQTKSHSFITAKQRRFIEQCEGELKSVVFEPRDLTFITNALQTKLIDDGNTRGVFGDLTAFQNTIEELSPDIDQCEQLLEASIANGEMGLAEDISKRQLDVYEHILRLITDQYPIISNYYSESRNSDRRRRWAVFRMADRDITAVIESKHRQIEACENDMLKIKEQITNYNEDDTQQRKRYEADKTESDQFLQQNKERQQSVWNRVFLIFQELQTCSSELTTLAEQRRKEVERRLQMEEREAGRRSGHESFLQAAAEHAQKLQDTIDNAAAARDVATALNDFVLDGCDSIAAKYDKQQNALSEMLRLVQQHHFKRFSDYYIAASRYLYRKERRLEKIDEEMRANDMQRELFSDTLNPRARDYAEANQRLSLLRHEAAQEVMHVRHKLERAERAVTPTLRSLGFANISYVHPREIVEKMNLSRWSTILDYRATLNPEGDREAEVQREVAAIGELRAELDTQKATARSQHLLRAANGVRIVSTTPAAGAGGNATGSKAGSRLDSAAVAATTPRSLTHSSSLKRQQPSRFVERVHAMLQRDDRQGVGASSNAAQKPLVIGATNATSGGGAGAVAGTATSTMLSSSRLSTRANNNNDGPQSAAALASPAPPPSHIEGATFQALFSYRARAPDELTFEAGQQIICITRAPEEGWFRGVCNQRTGLFPINYVEPVRETPGAN</sequence>
<accession>A0A0N0P5J5</accession>
<keyword evidence="1 2" id="KW-0728">SH3 domain</keyword>
<keyword evidence="6" id="KW-0966">Cell projection</keyword>
<dbReference type="GO" id="GO:0005516">
    <property type="term" value="F:calmodulin binding"/>
    <property type="evidence" value="ECO:0007669"/>
    <property type="project" value="InterPro"/>
</dbReference>
<keyword evidence="3" id="KW-0175">Coiled coil</keyword>
<dbReference type="EMBL" id="LJSK01000126">
    <property type="protein sequence ID" value="KPI86539.1"/>
    <property type="molecule type" value="Genomic_DNA"/>
</dbReference>
<keyword evidence="7" id="KW-1185">Reference proteome</keyword>
<evidence type="ECO:0000256" key="1">
    <source>
        <dbReference type="ARBA" id="ARBA00022443"/>
    </source>
</evidence>
<evidence type="ECO:0000313" key="7">
    <source>
        <dbReference type="Proteomes" id="UP000038009"/>
    </source>
</evidence>
<dbReference type="OMA" id="GWFKGVC"/>
<keyword evidence="6" id="KW-0969">Cilium</keyword>
<dbReference type="InterPro" id="IPR053120">
    <property type="entry name" value="PFR_Component"/>
</dbReference>
<dbReference type="Pfam" id="PF14604">
    <property type="entry name" value="SH3_9"/>
    <property type="match status" value="1"/>
</dbReference>
<evidence type="ECO:0000313" key="6">
    <source>
        <dbReference type="EMBL" id="KPI86539.1"/>
    </source>
</evidence>
<dbReference type="InterPro" id="IPR036028">
    <property type="entry name" value="SH3-like_dom_sf"/>
</dbReference>
<comment type="caution">
    <text evidence="6">The sequence shown here is derived from an EMBL/GenBank/DDBJ whole genome shotgun (WGS) entry which is preliminary data.</text>
</comment>
<dbReference type="Pfam" id="PF05149">
    <property type="entry name" value="Flagellar_rod"/>
    <property type="match status" value="1"/>
</dbReference>
<keyword evidence="6" id="KW-0282">Flagellum</keyword>
<reference evidence="6 7" key="1">
    <citation type="journal article" date="2015" name="PLoS Pathog.">
        <title>Leptomonas seymouri: Adaptations to the Dixenous Life Cycle Analyzed by Genome Sequencing, Transcriptome Profiling and Co-infection with Leishmania donovani.</title>
        <authorList>
            <person name="Kraeva N."/>
            <person name="Butenko A."/>
            <person name="Hlavacova J."/>
            <person name="Kostygov A."/>
            <person name="Myskova J."/>
            <person name="Grybchuk D."/>
            <person name="Lestinova T."/>
            <person name="Votypka J."/>
            <person name="Volf P."/>
            <person name="Opperdoes F."/>
            <person name="Flegontov P."/>
            <person name="Lukes J."/>
            <person name="Yurchenko V."/>
        </authorList>
    </citation>
    <scope>NUCLEOTIDE SEQUENCE [LARGE SCALE GENOMIC DNA]</scope>
    <source>
        <strain evidence="6 7">ATCC 30220</strain>
    </source>
</reference>
<dbReference type="PANTHER" id="PTHR34732:SF5">
    <property type="entry name" value="ROD PROTEIN, PUTATIVE-RELATED"/>
    <property type="match status" value="1"/>
</dbReference>
<feature type="coiled-coil region" evidence="3">
    <location>
        <begin position="339"/>
        <end position="390"/>
    </location>
</feature>
<dbReference type="SUPFAM" id="SSF50044">
    <property type="entry name" value="SH3-domain"/>
    <property type="match status" value="1"/>
</dbReference>
<feature type="region of interest" description="Disordered" evidence="4">
    <location>
        <begin position="291"/>
        <end position="310"/>
    </location>
</feature>
<dbReference type="AlphaFoldDB" id="A0A0N0P5J5"/>
<dbReference type="InterPro" id="IPR007824">
    <property type="entry name" value="Flagellar_rod"/>
</dbReference>
<evidence type="ECO:0000256" key="3">
    <source>
        <dbReference type="SAM" id="Coils"/>
    </source>
</evidence>
<proteinExistence type="predicted"/>
<dbReference type="GO" id="GO:0031514">
    <property type="term" value="C:motile cilium"/>
    <property type="evidence" value="ECO:0007669"/>
    <property type="project" value="InterPro"/>
</dbReference>
<name>A0A0N0P5J5_LEPSE</name>
<feature type="region of interest" description="Disordered" evidence="4">
    <location>
        <begin position="698"/>
        <end position="726"/>
    </location>
</feature>
<dbReference type="PRINTS" id="PR00452">
    <property type="entry name" value="SH3DOMAIN"/>
</dbReference>
<dbReference type="InterPro" id="IPR001452">
    <property type="entry name" value="SH3_domain"/>
</dbReference>
<dbReference type="OrthoDB" id="5971719at2759"/>
<dbReference type="VEuPathDB" id="TriTrypDB:Lsey_0126_0150"/>
<feature type="domain" description="SH3" evidence="5">
    <location>
        <begin position="729"/>
        <end position="789"/>
    </location>
</feature>
<evidence type="ECO:0000256" key="4">
    <source>
        <dbReference type="SAM" id="MobiDB-lite"/>
    </source>
</evidence>
<dbReference type="Proteomes" id="UP000038009">
    <property type="component" value="Unassembled WGS sequence"/>
</dbReference>
<dbReference type="SMART" id="SM00326">
    <property type="entry name" value="SH3"/>
    <property type="match status" value="1"/>
</dbReference>
<dbReference type="Gene3D" id="2.30.30.40">
    <property type="entry name" value="SH3 Domains"/>
    <property type="match status" value="1"/>
</dbReference>
<gene>
    <name evidence="6" type="ORF">ABL78_4404</name>
</gene>
<feature type="coiled-coil region" evidence="3">
    <location>
        <begin position="264"/>
        <end position="291"/>
    </location>
</feature>